<dbReference type="GO" id="GO:0047617">
    <property type="term" value="F:fatty acyl-CoA hydrolase activity"/>
    <property type="evidence" value="ECO:0007669"/>
    <property type="project" value="TreeGrafter"/>
</dbReference>
<dbReference type="RefSeq" id="WP_009574705.1">
    <property type="nucleotide sequence ID" value="NZ_AEIG01000011.1"/>
</dbReference>
<dbReference type="InterPro" id="IPR029069">
    <property type="entry name" value="HotDog_dom_sf"/>
</dbReference>
<proteinExistence type="inferred from homology"/>
<dbReference type="Proteomes" id="UP000005615">
    <property type="component" value="Unassembled WGS sequence"/>
</dbReference>
<dbReference type="EMBL" id="AEIG01000011">
    <property type="protein sequence ID" value="EGG30556.1"/>
    <property type="molecule type" value="Genomic_DNA"/>
</dbReference>
<dbReference type="PANTHER" id="PTHR31793">
    <property type="entry name" value="4-HYDROXYBENZOYL-COA THIOESTERASE FAMILY MEMBER"/>
    <property type="match status" value="1"/>
</dbReference>
<dbReference type="InterPro" id="IPR050563">
    <property type="entry name" value="4-hydroxybenzoyl-CoA_TE"/>
</dbReference>
<dbReference type="AlphaFoldDB" id="F3KZ69"/>
<organism evidence="3 4">
    <name type="scientific">Aequoribacter fuscus</name>
    <dbReference type="NCBI Taxonomy" id="2518989"/>
    <lineage>
        <taxon>Bacteria</taxon>
        <taxon>Pseudomonadati</taxon>
        <taxon>Pseudomonadota</taxon>
        <taxon>Gammaproteobacteria</taxon>
        <taxon>Cellvibrionales</taxon>
        <taxon>Halieaceae</taxon>
        <taxon>Aequoribacter</taxon>
    </lineage>
</organism>
<reference evidence="3 4" key="1">
    <citation type="journal article" date="2011" name="J. Bacteriol.">
        <title>Genome sequence of strain IMCC3088, a proteorhodopsin-containing marine bacterium belonging to the OM60/NOR5 clade.</title>
        <authorList>
            <person name="Jang Y."/>
            <person name="Oh H.M."/>
            <person name="Kang I."/>
            <person name="Lee K."/>
            <person name="Yang S.J."/>
            <person name="Cho J.C."/>
        </authorList>
    </citation>
    <scope>NUCLEOTIDE SEQUENCE [LARGE SCALE GENOMIC DNA]</scope>
    <source>
        <strain evidence="3 4">IMCC3088</strain>
    </source>
</reference>
<dbReference type="PANTHER" id="PTHR31793:SF27">
    <property type="entry name" value="NOVEL THIOESTERASE SUPERFAMILY DOMAIN AND SAPOSIN A-TYPE DOMAIN CONTAINING PROTEIN (0610012H03RIK)"/>
    <property type="match status" value="1"/>
</dbReference>
<accession>F3KZ69</accession>
<protein>
    <submittedName>
        <fullName evidence="3">4-hydroxybenzoyl-CoA thioesterase family protein</fullName>
    </submittedName>
</protein>
<dbReference type="Pfam" id="PF13279">
    <property type="entry name" value="4HBT_2"/>
    <property type="match status" value="1"/>
</dbReference>
<dbReference type="STRING" id="2518989.IMCC3088_180"/>
<evidence type="ECO:0000313" key="4">
    <source>
        <dbReference type="Proteomes" id="UP000005615"/>
    </source>
</evidence>
<comment type="caution">
    <text evidence="3">The sequence shown here is derived from an EMBL/GenBank/DDBJ whole genome shotgun (WGS) entry which is preliminary data.</text>
</comment>
<dbReference type="SUPFAM" id="SSF54637">
    <property type="entry name" value="Thioesterase/thiol ester dehydrase-isomerase"/>
    <property type="match status" value="1"/>
</dbReference>
<comment type="similarity">
    <text evidence="1">Belongs to the 4-hydroxybenzoyl-CoA thioesterase family.</text>
</comment>
<keyword evidence="2" id="KW-0378">Hydrolase</keyword>
<gene>
    <name evidence="3" type="ORF">IMCC3088_180</name>
</gene>
<keyword evidence="4" id="KW-1185">Reference proteome</keyword>
<dbReference type="Gene3D" id="3.10.129.10">
    <property type="entry name" value="Hotdog Thioesterase"/>
    <property type="match status" value="1"/>
</dbReference>
<evidence type="ECO:0000256" key="1">
    <source>
        <dbReference type="ARBA" id="ARBA00005953"/>
    </source>
</evidence>
<name>F3KZ69_9GAMM</name>
<dbReference type="CDD" id="cd00586">
    <property type="entry name" value="4HBT"/>
    <property type="match status" value="1"/>
</dbReference>
<dbReference type="OrthoDB" id="9799036at2"/>
<sequence length="150" mass="16858">MAIDAIESGSFPFSETMKVRFRDTDSQGHLYFANYLVFADEITGFYMDELGFRATQPSKAPSFIFTVNIQCDYIDEITANGTVRGSVGYRRLGRSSADVAFLLQNHETDAVLARGTITQVFVDPDTRKSIAIPEPFRSNILERQGNWVVE</sequence>
<evidence type="ECO:0000313" key="3">
    <source>
        <dbReference type="EMBL" id="EGG30556.1"/>
    </source>
</evidence>
<dbReference type="eggNOG" id="COG0824">
    <property type="taxonomic scope" value="Bacteria"/>
</dbReference>
<evidence type="ECO:0000256" key="2">
    <source>
        <dbReference type="ARBA" id="ARBA00022801"/>
    </source>
</evidence>